<dbReference type="OrthoDB" id="524326at2759"/>
<dbReference type="Proteomes" id="UP000283269">
    <property type="component" value="Unassembled WGS sequence"/>
</dbReference>
<feature type="coiled-coil region" evidence="1">
    <location>
        <begin position="201"/>
        <end position="228"/>
    </location>
</feature>
<dbReference type="EMBL" id="NHYD01003430">
    <property type="protein sequence ID" value="PPQ77983.1"/>
    <property type="molecule type" value="Genomic_DNA"/>
</dbReference>
<reference evidence="3 4" key="1">
    <citation type="journal article" date="2018" name="Evol. Lett.">
        <title>Horizontal gene cluster transfer increased hallucinogenic mushroom diversity.</title>
        <authorList>
            <person name="Reynolds H.T."/>
            <person name="Vijayakumar V."/>
            <person name="Gluck-Thaler E."/>
            <person name="Korotkin H.B."/>
            <person name="Matheny P.B."/>
            <person name="Slot J.C."/>
        </authorList>
    </citation>
    <scope>NUCLEOTIDE SEQUENCE [LARGE SCALE GENOMIC DNA]</scope>
    <source>
        <strain evidence="3 4">2631</strain>
    </source>
</reference>
<organism evidence="3 4">
    <name type="scientific">Psilocybe cyanescens</name>
    <dbReference type="NCBI Taxonomy" id="93625"/>
    <lineage>
        <taxon>Eukaryota</taxon>
        <taxon>Fungi</taxon>
        <taxon>Dikarya</taxon>
        <taxon>Basidiomycota</taxon>
        <taxon>Agaricomycotina</taxon>
        <taxon>Agaricomycetes</taxon>
        <taxon>Agaricomycetidae</taxon>
        <taxon>Agaricales</taxon>
        <taxon>Agaricineae</taxon>
        <taxon>Strophariaceae</taxon>
        <taxon>Psilocybe</taxon>
    </lineage>
</organism>
<keyword evidence="4" id="KW-1185">Reference proteome</keyword>
<evidence type="ECO:0000256" key="2">
    <source>
        <dbReference type="SAM" id="MobiDB-lite"/>
    </source>
</evidence>
<name>A0A409WHJ6_PSICY</name>
<sequence>MKEGFAIAFHLIRQRSAGKEIPQTLLQTLPLSLTSPPSFPQSPKPRMSMIWISNFVHEKQTSAPPPPLPKRDHSVSLKGFIGVAGHARPLSIPEKFPGHPSLSVTPIPSGSILRSRLSSVVSSSTSLSIPSVLTADQLSPFEDPLSSATAYSHSSRQYTPSPAPSPRPPDIVNIEVLEGFKKEMAHISLQIESLVSQLTAQNRLRDSNEALRNENHILKVELREMERTVSEVLSASDMNGTRELQEVDRLTA</sequence>
<feature type="region of interest" description="Disordered" evidence="2">
    <location>
        <begin position="143"/>
        <end position="169"/>
    </location>
</feature>
<dbReference type="InParanoid" id="A0A409WHJ6"/>
<evidence type="ECO:0000256" key="1">
    <source>
        <dbReference type="SAM" id="Coils"/>
    </source>
</evidence>
<gene>
    <name evidence="3" type="ORF">CVT25_015450</name>
</gene>
<feature type="compositionally biased region" description="Polar residues" evidence="2">
    <location>
        <begin position="146"/>
        <end position="159"/>
    </location>
</feature>
<evidence type="ECO:0000313" key="3">
    <source>
        <dbReference type="EMBL" id="PPQ77983.1"/>
    </source>
</evidence>
<dbReference type="AlphaFoldDB" id="A0A409WHJ6"/>
<accession>A0A409WHJ6</accession>
<evidence type="ECO:0000313" key="4">
    <source>
        <dbReference type="Proteomes" id="UP000283269"/>
    </source>
</evidence>
<proteinExistence type="predicted"/>
<keyword evidence="1" id="KW-0175">Coiled coil</keyword>
<comment type="caution">
    <text evidence="3">The sequence shown here is derived from an EMBL/GenBank/DDBJ whole genome shotgun (WGS) entry which is preliminary data.</text>
</comment>
<protein>
    <submittedName>
        <fullName evidence="3">Uncharacterized protein</fullName>
    </submittedName>
</protein>
<dbReference type="STRING" id="93625.A0A409WHJ6"/>